<accession>A0ABP9DNU3</accession>
<dbReference type="Gene3D" id="2.160.20.120">
    <property type="match status" value="1"/>
</dbReference>
<dbReference type="RefSeq" id="WP_345375219.1">
    <property type="nucleotide sequence ID" value="NZ_BAABJX010000070.1"/>
</dbReference>
<feature type="domain" description="Putative auto-transporter adhesin head GIN" evidence="3">
    <location>
        <begin position="32"/>
        <end position="215"/>
    </location>
</feature>
<dbReference type="InterPro" id="IPR021255">
    <property type="entry name" value="DUF2807"/>
</dbReference>
<feature type="signal peptide" evidence="2">
    <location>
        <begin position="1"/>
        <end position="21"/>
    </location>
</feature>
<dbReference type="Pfam" id="PF10988">
    <property type="entry name" value="DUF2807"/>
    <property type="match status" value="1"/>
</dbReference>
<evidence type="ECO:0000256" key="2">
    <source>
        <dbReference type="SAM" id="SignalP"/>
    </source>
</evidence>
<evidence type="ECO:0000256" key="1">
    <source>
        <dbReference type="SAM" id="MobiDB-lite"/>
    </source>
</evidence>
<sequence length="232" mass="25007">MKTYILTLAFLSLLFTQNSFAQKTETRKVDTFEAIKVGGSFNVTLQEGKEESVTIEVKDEDLLEDIITEVKNGTLKIRKKNSNGWSWNSGSANITITYKNINKVSSSGSSDIVGKDVIKNEDISLSSSGSGDMDMKVDCKELSVSLSGSSDIELEGDADDFSISLSGSADVEALELQTKTCEIHISGSGDVDVSVSEALEAYVSGSGNVRYKGNPERQRFKSSGSGDIEKIN</sequence>
<dbReference type="PANTHER" id="PTHR39200">
    <property type="entry name" value="HYPOTHETICAL EXPORTED PROTEIN"/>
    <property type="match status" value="1"/>
</dbReference>
<reference evidence="5" key="1">
    <citation type="journal article" date="2019" name="Int. J. Syst. Evol. Microbiol.">
        <title>The Global Catalogue of Microorganisms (GCM) 10K type strain sequencing project: providing services to taxonomists for standard genome sequencing and annotation.</title>
        <authorList>
            <consortium name="The Broad Institute Genomics Platform"/>
            <consortium name="The Broad Institute Genome Sequencing Center for Infectious Disease"/>
            <person name="Wu L."/>
            <person name="Ma J."/>
        </authorList>
    </citation>
    <scope>NUCLEOTIDE SEQUENCE [LARGE SCALE GENOMIC DNA]</scope>
    <source>
        <strain evidence="5">JCM 18326</strain>
    </source>
</reference>
<protein>
    <submittedName>
        <fullName evidence="4">Head GIN domain-containing protein</fullName>
    </submittedName>
</protein>
<dbReference type="PANTHER" id="PTHR39200:SF1">
    <property type="entry name" value="AUTO-TRANSPORTER ADHESIN HEAD GIN DOMAIN-CONTAINING PROTEIN-RELATED"/>
    <property type="match status" value="1"/>
</dbReference>
<name>A0ABP9DNU3_9BACT</name>
<proteinExistence type="predicted"/>
<dbReference type="EMBL" id="BAABJX010000070">
    <property type="protein sequence ID" value="GAA4851972.1"/>
    <property type="molecule type" value="Genomic_DNA"/>
</dbReference>
<evidence type="ECO:0000259" key="3">
    <source>
        <dbReference type="Pfam" id="PF10988"/>
    </source>
</evidence>
<feature type="region of interest" description="Disordered" evidence="1">
    <location>
        <begin position="213"/>
        <end position="232"/>
    </location>
</feature>
<keyword evidence="2" id="KW-0732">Signal</keyword>
<keyword evidence="5" id="KW-1185">Reference proteome</keyword>
<evidence type="ECO:0000313" key="4">
    <source>
        <dbReference type="EMBL" id="GAA4851972.1"/>
    </source>
</evidence>
<organism evidence="4 5">
    <name type="scientific">Algivirga pacifica</name>
    <dbReference type="NCBI Taxonomy" id="1162670"/>
    <lineage>
        <taxon>Bacteria</taxon>
        <taxon>Pseudomonadati</taxon>
        <taxon>Bacteroidota</taxon>
        <taxon>Cytophagia</taxon>
        <taxon>Cytophagales</taxon>
        <taxon>Flammeovirgaceae</taxon>
        <taxon>Algivirga</taxon>
    </lineage>
</organism>
<evidence type="ECO:0000313" key="5">
    <source>
        <dbReference type="Proteomes" id="UP001500298"/>
    </source>
</evidence>
<dbReference type="Proteomes" id="UP001500298">
    <property type="component" value="Unassembled WGS sequence"/>
</dbReference>
<gene>
    <name evidence="4" type="ORF">GCM10023331_40610</name>
</gene>
<comment type="caution">
    <text evidence="4">The sequence shown here is derived from an EMBL/GenBank/DDBJ whole genome shotgun (WGS) entry which is preliminary data.</text>
</comment>
<feature type="chain" id="PRO_5046456025" evidence="2">
    <location>
        <begin position="22"/>
        <end position="232"/>
    </location>
</feature>